<keyword evidence="13 19" id="KW-1133">Transmembrane helix</keyword>
<feature type="transmembrane region" description="Helical" evidence="19">
    <location>
        <begin position="212"/>
        <end position="231"/>
    </location>
</feature>
<dbReference type="PANTHER" id="PTHR46382">
    <property type="entry name" value="PHOSPHATIDATE CYTIDYLYLTRANSFERASE"/>
    <property type="match status" value="1"/>
</dbReference>
<evidence type="ECO:0000256" key="1">
    <source>
        <dbReference type="ARBA" id="ARBA00001698"/>
    </source>
</evidence>
<keyword evidence="10 18" id="KW-0808">Transferase</keyword>
<feature type="transmembrane region" description="Helical" evidence="19">
    <location>
        <begin position="148"/>
        <end position="168"/>
    </location>
</feature>
<feature type="transmembrane region" description="Helical" evidence="19">
    <location>
        <begin position="123"/>
        <end position="142"/>
    </location>
</feature>
<evidence type="ECO:0000256" key="4">
    <source>
        <dbReference type="ARBA" id="ARBA00005189"/>
    </source>
</evidence>
<evidence type="ECO:0000256" key="17">
    <source>
        <dbReference type="ARBA" id="ARBA00023264"/>
    </source>
</evidence>
<comment type="similarity">
    <text evidence="5 18">Belongs to the CDS family.</text>
</comment>
<accession>A0ABU2HSX0</accession>
<keyword evidence="14" id="KW-0443">Lipid metabolism</keyword>
<feature type="transmembrane region" description="Helical" evidence="19">
    <location>
        <begin position="33"/>
        <end position="61"/>
    </location>
</feature>
<comment type="caution">
    <text evidence="20">The sequence shown here is derived from an EMBL/GenBank/DDBJ whole genome shotgun (WGS) entry which is preliminary data.</text>
</comment>
<sequence length="282" mass="29956">MTGTEPSRGRLVDRLKSGNWADLGKRLGAGAPLLLVGILLLVSSGLWLRLGVSVIVGLMSWELARLTAWRFPQFHSPRHPVLIGSLSAIVLVTMLNVPGNLPFLLVAVPVLAGLPGTHAHERVPYALFTIAIFGAGYGLVALREEMGLATLFWVVATVVQSDILGYFVGRRIGGPRFWPSLSPKKTWSGTVAGWVGALLLAAGLVLSRNASLGVLLVGPLLALAGQFGDIAESWLKRRVAVKDSSQLIPGHGGVMDRFDAMCGALLLAFVLMLLHLLPIIGG</sequence>
<evidence type="ECO:0000256" key="9">
    <source>
        <dbReference type="ARBA" id="ARBA00022516"/>
    </source>
</evidence>
<evidence type="ECO:0000256" key="18">
    <source>
        <dbReference type="RuleBase" id="RU003938"/>
    </source>
</evidence>
<evidence type="ECO:0000256" key="14">
    <source>
        <dbReference type="ARBA" id="ARBA00023098"/>
    </source>
</evidence>
<keyword evidence="11 18" id="KW-0812">Transmembrane</keyword>
<dbReference type="EMBL" id="JAVQLW010000001">
    <property type="protein sequence ID" value="MDS9468128.1"/>
    <property type="molecule type" value="Genomic_DNA"/>
</dbReference>
<keyword evidence="9" id="KW-0444">Lipid biosynthesis</keyword>
<evidence type="ECO:0000256" key="19">
    <source>
        <dbReference type="SAM" id="Phobius"/>
    </source>
</evidence>
<dbReference type="GO" id="GO:0004605">
    <property type="term" value="F:phosphatidate cytidylyltransferase activity"/>
    <property type="evidence" value="ECO:0007669"/>
    <property type="project" value="UniProtKB-EC"/>
</dbReference>
<feature type="transmembrane region" description="Helical" evidence="19">
    <location>
        <begin position="189"/>
        <end position="206"/>
    </location>
</feature>
<comment type="pathway">
    <text evidence="4">Lipid metabolism.</text>
</comment>
<dbReference type="InterPro" id="IPR000374">
    <property type="entry name" value="PC_trans"/>
</dbReference>
<keyword evidence="15 19" id="KW-0472">Membrane</keyword>
<dbReference type="PROSITE" id="PS01315">
    <property type="entry name" value="CDS"/>
    <property type="match status" value="1"/>
</dbReference>
<evidence type="ECO:0000313" key="20">
    <source>
        <dbReference type="EMBL" id="MDS9468128.1"/>
    </source>
</evidence>
<keyword evidence="12 18" id="KW-0548">Nucleotidyltransferase</keyword>
<keyword evidence="8" id="KW-1003">Cell membrane</keyword>
<proteinExistence type="inferred from homology"/>
<name>A0ABU2HSX0_9RHOB</name>
<dbReference type="RefSeq" id="WP_311160297.1">
    <property type="nucleotide sequence ID" value="NZ_JAVQLW010000001.1"/>
</dbReference>
<dbReference type="EC" id="2.7.7.41" evidence="6 18"/>
<evidence type="ECO:0000256" key="6">
    <source>
        <dbReference type="ARBA" id="ARBA00012487"/>
    </source>
</evidence>
<evidence type="ECO:0000256" key="8">
    <source>
        <dbReference type="ARBA" id="ARBA00022475"/>
    </source>
</evidence>
<keyword evidence="21" id="KW-1185">Reference proteome</keyword>
<feature type="transmembrane region" description="Helical" evidence="19">
    <location>
        <begin position="81"/>
        <end position="111"/>
    </location>
</feature>
<dbReference type="PANTHER" id="PTHR46382:SF1">
    <property type="entry name" value="PHOSPHATIDATE CYTIDYLYLTRANSFERASE"/>
    <property type="match status" value="1"/>
</dbReference>
<evidence type="ECO:0000313" key="21">
    <source>
        <dbReference type="Proteomes" id="UP001269144"/>
    </source>
</evidence>
<keyword evidence="17" id="KW-1208">Phospholipid metabolism</keyword>
<gene>
    <name evidence="20" type="ORF">RGQ15_11175</name>
</gene>
<evidence type="ECO:0000256" key="7">
    <source>
        <dbReference type="ARBA" id="ARBA00019373"/>
    </source>
</evidence>
<feature type="transmembrane region" description="Helical" evidence="19">
    <location>
        <begin position="260"/>
        <end position="280"/>
    </location>
</feature>
<evidence type="ECO:0000256" key="10">
    <source>
        <dbReference type="ARBA" id="ARBA00022679"/>
    </source>
</evidence>
<evidence type="ECO:0000256" key="12">
    <source>
        <dbReference type="ARBA" id="ARBA00022695"/>
    </source>
</evidence>
<evidence type="ECO:0000256" key="5">
    <source>
        <dbReference type="ARBA" id="ARBA00010185"/>
    </source>
</evidence>
<evidence type="ECO:0000256" key="3">
    <source>
        <dbReference type="ARBA" id="ARBA00005119"/>
    </source>
</evidence>
<dbReference type="Proteomes" id="UP001269144">
    <property type="component" value="Unassembled WGS sequence"/>
</dbReference>
<protein>
    <recommendedName>
        <fullName evidence="7 18">Phosphatidate cytidylyltransferase</fullName>
        <ecNumber evidence="6 18">2.7.7.41</ecNumber>
    </recommendedName>
</protein>
<evidence type="ECO:0000256" key="16">
    <source>
        <dbReference type="ARBA" id="ARBA00023209"/>
    </source>
</evidence>
<evidence type="ECO:0000256" key="2">
    <source>
        <dbReference type="ARBA" id="ARBA00004651"/>
    </source>
</evidence>
<organism evidence="20 21">
    <name type="scientific">Paracoccus aurantius</name>
    <dbReference type="NCBI Taxonomy" id="3073814"/>
    <lineage>
        <taxon>Bacteria</taxon>
        <taxon>Pseudomonadati</taxon>
        <taxon>Pseudomonadota</taxon>
        <taxon>Alphaproteobacteria</taxon>
        <taxon>Rhodobacterales</taxon>
        <taxon>Paracoccaceae</taxon>
        <taxon>Paracoccus</taxon>
    </lineage>
</organism>
<comment type="subcellular location">
    <subcellularLocation>
        <location evidence="2">Cell membrane</location>
        <topology evidence="2">Multi-pass membrane protein</topology>
    </subcellularLocation>
</comment>
<dbReference type="Pfam" id="PF01148">
    <property type="entry name" value="CTP_transf_1"/>
    <property type="match status" value="1"/>
</dbReference>
<evidence type="ECO:0000256" key="11">
    <source>
        <dbReference type="ARBA" id="ARBA00022692"/>
    </source>
</evidence>
<comment type="pathway">
    <text evidence="3 18">Phospholipid metabolism; CDP-diacylglycerol biosynthesis; CDP-diacylglycerol from sn-glycerol 3-phosphate: step 3/3.</text>
</comment>
<keyword evidence="16" id="KW-0594">Phospholipid biosynthesis</keyword>
<evidence type="ECO:0000256" key="15">
    <source>
        <dbReference type="ARBA" id="ARBA00023136"/>
    </source>
</evidence>
<evidence type="ECO:0000256" key="13">
    <source>
        <dbReference type="ARBA" id="ARBA00022989"/>
    </source>
</evidence>
<reference evidence="21" key="1">
    <citation type="submission" date="2023-07" db="EMBL/GenBank/DDBJ databases">
        <title>Paracoccus sp. MBLB3053 whole genome sequence.</title>
        <authorList>
            <person name="Hwang C.Y."/>
            <person name="Cho E.-S."/>
            <person name="Seo M.-J."/>
        </authorList>
    </citation>
    <scope>NUCLEOTIDE SEQUENCE [LARGE SCALE GENOMIC DNA]</scope>
    <source>
        <strain evidence="21">MBLB3053</strain>
    </source>
</reference>
<comment type="catalytic activity">
    <reaction evidence="1 18">
        <text>a 1,2-diacyl-sn-glycero-3-phosphate + CTP + H(+) = a CDP-1,2-diacyl-sn-glycerol + diphosphate</text>
        <dbReference type="Rhea" id="RHEA:16229"/>
        <dbReference type="ChEBI" id="CHEBI:15378"/>
        <dbReference type="ChEBI" id="CHEBI:33019"/>
        <dbReference type="ChEBI" id="CHEBI:37563"/>
        <dbReference type="ChEBI" id="CHEBI:58332"/>
        <dbReference type="ChEBI" id="CHEBI:58608"/>
        <dbReference type="EC" id="2.7.7.41"/>
    </reaction>
</comment>